<dbReference type="EMBL" id="SAXY01000074">
    <property type="protein sequence ID" value="TXJ35637.1"/>
    <property type="molecule type" value="Genomic_DNA"/>
</dbReference>
<feature type="signal peptide" evidence="1">
    <location>
        <begin position="1"/>
        <end position="25"/>
    </location>
</feature>
<evidence type="ECO:0008006" key="4">
    <source>
        <dbReference type="Google" id="ProtNLM"/>
    </source>
</evidence>
<keyword evidence="1" id="KW-0732">Signal</keyword>
<protein>
    <recommendedName>
        <fullName evidence="4">Lipoprotein</fullName>
    </recommendedName>
</protein>
<name>A0A5C8EC52_BRAPL</name>
<dbReference type="AlphaFoldDB" id="A0A5C8EC52"/>
<organism evidence="2 3">
    <name type="scientific">Brachyspira pilosicoli</name>
    <name type="common">Serpulina pilosicoli</name>
    <dbReference type="NCBI Taxonomy" id="52584"/>
    <lineage>
        <taxon>Bacteria</taxon>
        <taxon>Pseudomonadati</taxon>
        <taxon>Spirochaetota</taxon>
        <taxon>Spirochaetia</taxon>
        <taxon>Brachyspirales</taxon>
        <taxon>Brachyspiraceae</taxon>
        <taxon>Brachyspira</taxon>
    </lineage>
</organism>
<dbReference type="OrthoDB" id="308178at2"/>
<accession>A0A5C8EC52</accession>
<proteinExistence type="predicted"/>
<evidence type="ECO:0000256" key="1">
    <source>
        <dbReference type="SAM" id="SignalP"/>
    </source>
</evidence>
<reference evidence="2 3" key="1">
    <citation type="journal article" date="1992" name="Lakartidningen">
        <title>[Penicillin V and not amoxicillin is the first choice preparation in acute otitis].</title>
        <authorList>
            <person name="Kamme C."/>
            <person name="Lundgren K."/>
            <person name="Prellner K."/>
        </authorList>
    </citation>
    <scope>NUCLEOTIDE SEQUENCE [LARGE SCALE GENOMIC DNA]</scope>
    <source>
        <strain evidence="2 3">PC5538III-hc</strain>
    </source>
</reference>
<evidence type="ECO:0000313" key="3">
    <source>
        <dbReference type="Proteomes" id="UP000323176"/>
    </source>
</evidence>
<evidence type="ECO:0000313" key="2">
    <source>
        <dbReference type="EMBL" id="TXJ35637.1"/>
    </source>
</evidence>
<feature type="chain" id="PRO_5023095218" description="Lipoprotein" evidence="1">
    <location>
        <begin position="26"/>
        <end position="148"/>
    </location>
</feature>
<dbReference type="Proteomes" id="UP000323176">
    <property type="component" value="Unassembled WGS sequence"/>
</dbReference>
<dbReference type="PROSITE" id="PS51257">
    <property type="entry name" value="PROKAR_LIPOPROTEIN"/>
    <property type="match status" value="1"/>
</dbReference>
<comment type="caution">
    <text evidence="2">The sequence shown here is derived from an EMBL/GenBank/DDBJ whole genome shotgun (WGS) entry which is preliminary data.</text>
</comment>
<gene>
    <name evidence="2" type="ORF">EPJ72_12325</name>
</gene>
<sequence>MSKKILTIFLSLFLVGIFSISCSNSDKTGSTIDDSKGIEQFNGNTYVSTKTFDASGYGPTLTAAYAWVSVKDGKLAIRPDANDATAPSSFDGFYIPTVNGSGADYTFDSGDGRVSGTLKFTDTSVTVRFTKNTVVPDTIGKDIVCNKK</sequence>